<feature type="transmembrane region" description="Helical" evidence="1">
    <location>
        <begin position="139"/>
        <end position="161"/>
    </location>
</feature>
<gene>
    <name evidence="2" type="ORF">MSNKSG1_01988</name>
</gene>
<keyword evidence="1" id="KW-0812">Transmembrane</keyword>
<evidence type="ECO:0000313" key="3">
    <source>
        <dbReference type="Proteomes" id="UP000011960"/>
    </source>
</evidence>
<proteinExistence type="predicted"/>
<dbReference type="PATRIC" id="fig|1288826.3.peg.383"/>
<dbReference type="RefSeq" id="WP_008937561.1">
    <property type="nucleotide sequence ID" value="NZ_APAT01000005.1"/>
</dbReference>
<name>M7DI51_9GAMM</name>
<accession>M7DI51</accession>
<dbReference type="AlphaFoldDB" id="M7DI51"/>
<dbReference type="EMBL" id="APAT01000005">
    <property type="protein sequence ID" value="EMP57352.1"/>
    <property type="molecule type" value="Genomic_DNA"/>
</dbReference>
<dbReference type="Proteomes" id="UP000011960">
    <property type="component" value="Unassembled WGS sequence"/>
</dbReference>
<sequence>MAKVLVLLLAVLLALASLAGYLLLNEKIPVWESQLAKGEKQLEEGRAALKEGRAELKAGEQALSEGKQAYEDAKNNLLLVLADKLTGGKGFDEGKQKIEAGGMAVARGERAVTAGERRLEAGALEISKGKELLDLARRTRVACGVGTVVFGALSIALGFFWRQSLGRSFRG</sequence>
<comment type="caution">
    <text evidence="2">The sequence shown here is derived from an EMBL/GenBank/DDBJ whole genome shotgun (WGS) entry which is preliminary data.</text>
</comment>
<organism evidence="2 3">
    <name type="scientific">Marinobacter santoriniensis NKSG1</name>
    <dbReference type="NCBI Taxonomy" id="1288826"/>
    <lineage>
        <taxon>Bacteria</taxon>
        <taxon>Pseudomonadati</taxon>
        <taxon>Pseudomonadota</taxon>
        <taxon>Gammaproteobacteria</taxon>
        <taxon>Pseudomonadales</taxon>
        <taxon>Marinobacteraceae</taxon>
        <taxon>Marinobacter</taxon>
    </lineage>
</organism>
<evidence type="ECO:0000313" key="2">
    <source>
        <dbReference type="EMBL" id="EMP57352.1"/>
    </source>
</evidence>
<keyword evidence="1" id="KW-1133">Transmembrane helix</keyword>
<protein>
    <submittedName>
        <fullName evidence="2">Permease family protein</fullName>
    </submittedName>
</protein>
<evidence type="ECO:0000256" key="1">
    <source>
        <dbReference type="SAM" id="Phobius"/>
    </source>
</evidence>
<keyword evidence="1" id="KW-0472">Membrane</keyword>
<reference evidence="2 3" key="1">
    <citation type="journal article" date="2013" name="Genome Announc.">
        <title>Genome Sequence of Hydrothermal Arsenic-Respiring Bacterium Marinobacter santoriniensis NKSG1T.</title>
        <authorList>
            <person name="Handley K.M."/>
            <person name="Upton M."/>
            <person name="Beatson S.A."/>
            <person name="Hery M."/>
            <person name="Lloyd J.R."/>
        </authorList>
    </citation>
    <scope>NUCLEOTIDE SEQUENCE [LARGE SCALE GENOMIC DNA]</scope>
    <source>
        <strain evidence="2 3">NKSG1</strain>
    </source>
</reference>
<dbReference type="STRING" id="1288826.MSNKSG1_01988"/>
<keyword evidence="3" id="KW-1185">Reference proteome</keyword>